<keyword evidence="1" id="KW-0812">Transmembrane</keyword>
<dbReference type="RefSeq" id="WP_042244279.1">
    <property type="nucleotide sequence ID" value="NZ_BBNR01000011.1"/>
</dbReference>
<feature type="transmembrane region" description="Helical" evidence="1">
    <location>
        <begin position="115"/>
        <end position="135"/>
    </location>
</feature>
<keyword evidence="1" id="KW-1133">Transmembrane helix</keyword>
<organism evidence="2 3">
    <name type="scientific">Jejuia pallidilutea</name>
    <dbReference type="NCBI Taxonomy" id="504487"/>
    <lineage>
        <taxon>Bacteria</taxon>
        <taxon>Pseudomonadati</taxon>
        <taxon>Bacteroidota</taxon>
        <taxon>Flavobacteriia</taxon>
        <taxon>Flavobacteriales</taxon>
        <taxon>Flavobacteriaceae</taxon>
        <taxon>Jejuia</taxon>
    </lineage>
</organism>
<reference evidence="3" key="1">
    <citation type="journal article" date="2014" name="Genome Announc.">
        <title>Draft Genome Sequence of Marine Flavobacterium Jejuia pallidilutea Strain 11shimoA1 and Pigmentation Mutants.</title>
        <authorList>
            <person name="Takatani N."/>
            <person name="Nakanishi M."/>
            <person name="Meirelles P."/>
            <person name="Mino S."/>
            <person name="Suda W."/>
            <person name="Oshima K."/>
            <person name="Hattori M."/>
            <person name="Ohkuma M."/>
            <person name="Hosokawa M."/>
            <person name="Miyashita K."/>
            <person name="Thompson F.L."/>
            <person name="Niwa A."/>
            <person name="Sawabe T."/>
            <person name="Sawabe T."/>
        </authorList>
    </citation>
    <scope>NUCLEOTIDE SEQUENCE [LARGE SCALE GENOMIC DNA]</scope>
    <source>
        <strain evidence="3">JCM 19538</strain>
    </source>
</reference>
<comment type="caution">
    <text evidence="2">The sequence shown here is derived from an EMBL/GenBank/DDBJ whole genome shotgun (WGS) entry which is preliminary data.</text>
</comment>
<feature type="transmembrane region" description="Helical" evidence="1">
    <location>
        <begin position="40"/>
        <end position="57"/>
    </location>
</feature>
<evidence type="ECO:0000256" key="1">
    <source>
        <dbReference type="SAM" id="Phobius"/>
    </source>
</evidence>
<proteinExistence type="predicted"/>
<dbReference type="AlphaFoldDB" id="A0A098LSW1"/>
<dbReference type="InterPro" id="IPR036259">
    <property type="entry name" value="MFS_trans_sf"/>
</dbReference>
<dbReference type="SUPFAM" id="SSF103473">
    <property type="entry name" value="MFS general substrate transporter"/>
    <property type="match status" value="1"/>
</dbReference>
<protein>
    <submittedName>
        <fullName evidence="2">Uncharacterized protein</fullName>
    </submittedName>
</protein>
<evidence type="ECO:0000313" key="3">
    <source>
        <dbReference type="Proteomes" id="UP000030184"/>
    </source>
</evidence>
<accession>A0A098LSW1</accession>
<keyword evidence="1" id="KW-0472">Membrane</keyword>
<sequence length="170" mass="19540">MKVKRGIKIALLILSFAIVCLVSAATYSILVIEQTKFEYEILLLLAIILGGVLSMVYQIKTMKFYSLKTKNLELKGKLFWIGNLVFSISLFCFSLYFIYFIFISYANFEAGMQNSILITLAITILILLVGVFLALETSTLYKRILNQKERDYIDSIDDIKGHQEEDFNQF</sequence>
<name>A0A098LSW1_9FLAO</name>
<gene>
    <name evidence="2" type="ORF">JCM19538_1463</name>
</gene>
<dbReference type="EMBL" id="BBNY01000009">
    <property type="protein sequence ID" value="GAL89468.1"/>
    <property type="molecule type" value="Genomic_DNA"/>
</dbReference>
<feature type="transmembrane region" description="Helical" evidence="1">
    <location>
        <begin position="78"/>
        <end position="103"/>
    </location>
</feature>
<evidence type="ECO:0000313" key="2">
    <source>
        <dbReference type="EMBL" id="GAL89468.1"/>
    </source>
</evidence>
<keyword evidence="3" id="KW-1185">Reference proteome</keyword>
<dbReference type="OrthoDB" id="1444754at2"/>
<dbReference type="Proteomes" id="UP000030184">
    <property type="component" value="Unassembled WGS sequence"/>
</dbReference>